<evidence type="ECO:0000313" key="2">
    <source>
        <dbReference type="Proteomes" id="UP000178632"/>
    </source>
</evidence>
<evidence type="ECO:0000313" key="1">
    <source>
        <dbReference type="EMBL" id="OGZ77070.1"/>
    </source>
</evidence>
<name>A0A1G2IRW1_9BACT</name>
<sequence>MTTEEIWELYLQGKIEVAEAVATNELSMVASLSIKQALHAILAWCAYRRKEYDEALIEIAGAGDNQRACECHAYVFAYAKGYEDDVKFLALVREHLIGNINASNALVIRARMPDSVVEHEQVWRMAESFAEGADVSKHDVSLANLLHNCARFFLDKACNRRDLTFSLGLIEVALAHYGEVSNWHHRAAANFWKSHILEKLTAIPDAFAAAALSLSLWECQCAMEKKTAPFLDKLESVRARVVDLAEKLVEFAKRAHA</sequence>
<dbReference type="EMBL" id="MHPE01000017">
    <property type="protein sequence ID" value="OGZ77070.1"/>
    <property type="molecule type" value="Genomic_DNA"/>
</dbReference>
<comment type="caution">
    <text evidence="1">The sequence shown here is derived from an EMBL/GenBank/DDBJ whole genome shotgun (WGS) entry which is preliminary data.</text>
</comment>
<proteinExistence type="predicted"/>
<protein>
    <submittedName>
        <fullName evidence="1">Uncharacterized protein</fullName>
    </submittedName>
</protein>
<gene>
    <name evidence="1" type="ORF">A3G45_02525</name>
</gene>
<accession>A0A1G2IRW1</accession>
<dbReference type="Proteomes" id="UP000178632">
    <property type="component" value="Unassembled WGS sequence"/>
</dbReference>
<organism evidence="1 2">
    <name type="scientific">Candidatus Staskawiczbacteria bacterium RIFCSPLOWO2_12_FULL_37_15</name>
    <dbReference type="NCBI Taxonomy" id="1802218"/>
    <lineage>
        <taxon>Bacteria</taxon>
        <taxon>Candidatus Staskawicziibacteriota</taxon>
    </lineage>
</organism>
<reference evidence="1 2" key="1">
    <citation type="journal article" date="2016" name="Nat. Commun.">
        <title>Thousands of microbial genomes shed light on interconnected biogeochemical processes in an aquifer system.</title>
        <authorList>
            <person name="Anantharaman K."/>
            <person name="Brown C.T."/>
            <person name="Hug L.A."/>
            <person name="Sharon I."/>
            <person name="Castelle C.J."/>
            <person name="Probst A.J."/>
            <person name="Thomas B.C."/>
            <person name="Singh A."/>
            <person name="Wilkins M.J."/>
            <person name="Karaoz U."/>
            <person name="Brodie E.L."/>
            <person name="Williams K.H."/>
            <person name="Hubbard S.S."/>
            <person name="Banfield J.F."/>
        </authorList>
    </citation>
    <scope>NUCLEOTIDE SEQUENCE [LARGE SCALE GENOMIC DNA]</scope>
</reference>
<dbReference type="AlphaFoldDB" id="A0A1G2IRW1"/>